<organism evidence="14 15">
    <name type="scientific">Alsobacter ponti</name>
    <dbReference type="NCBI Taxonomy" id="2962936"/>
    <lineage>
        <taxon>Bacteria</taxon>
        <taxon>Pseudomonadati</taxon>
        <taxon>Pseudomonadota</taxon>
        <taxon>Alphaproteobacteria</taxon>
        <taxon>Hyphomicrobiales</taxon>
        <taxon>Alsobacteraceae</taxon>
        <taxon>Alsobacter</taxon>
    </lineage>
</organism>
<dbReference type="Pfam" id="PF00109">
    <property type="entry name" value="ketoacyl-synt"/>
    <property type="match status" value="1"/>
</dbReference>
<evidence type="ECO:0000256" key="2">
    <source>
        <dbReference type="ARBA" id="ARBA00008467"/>
    </source>
</evidence>
<dbReference type="PROSITE" id="PS00606">
    <property type="entry name" value="KS3_1"/>
    <property type="match status" value="1"/>
</dbReference>
<keyword evidence="6 11" id="KW-0808">Transferase</keyword>
<evidence type="ECO:0000256" key="5">
    <source>
        <dbReference type="ARBA" id="ARBA00022516"/>
    </source>
</evidence>
<dbReference type="InterPro" id="IPR014030">
    <property type="entry name" value="Ketoacyl_synth_N"/>
</dbReference>
<comment type="catalytic activity">
    <reaction evidence="11">
        <text>(9Z)-hexadecenoyl-[ACP] + malonyl-[ACP] + H(+) = 3-oxo-(11Z)-octadecenoyl-[ACP] + holo-[ACP] + CO2</text>
        <dbReference type="Rhea" id="RHEA:55040"/>
        <dbReference type="Rhea" id="RHEA-COMP:9623"/>
        <dbReference type="Rhea" id="RHEA-COMP:9685"/>
        <dbReference type="Rhea" id="RHEA-COMP:10800"/>
        <dbReference type="Rhea" id="RHEA-COMP:14074"/>
        <dbReference type="ChEBI" id="CHEBI:15378"/>
        <dbReference type="ChEBI" id="CHEBI:16526"/>
        <dbReference type="ChEBI" id="CHEBI:64479"/>
        <dbReference type="ChEBI" id="CHEBI:78449"/>
        <dbReference type="ChEBI" id="CHEBI:83989"/>
        <dbReference type="ChEBI" id="CHEBI:138538"/>
        <dbReference type="EC" id="2.3.1.179"/>
    </reaction>
</comment>
<keyword evidence="7" id="KW-0276">Fatty acid metabolism</keyword>
<comment type="function">
    <text evidence="11">Involved in the type II fatty acid elongation cycle. Catalyzes the elongation of a wide range of acyl-ACP by the addition of two carbons from malonyl-ACP to an acyl acceptor. Can efficiently catalyze the conversion of palmitoleoyl-ACP (cis-hexadec-9-enoyl-ACP) to cis-vaccenoyl-ACP (cis-octadec-11-enoyl-ACP), an essential step in the thermal regulation of fatty acid composition.</text>
</comment>
<evidence type="ECO:0000259" key="13">
    <source>
        <dbReference type="PROSITE" id="PS52004"/>
    </source>
</evidence>
<evidence type="ECO:0000256" key="9">
    <source>
        <dbReference type="ARBA" id="ARBA00023160"/>
    </source>
</evidence>
<dbReference type="RefSeq" id="WP_254744766.1">
    <property type="nucleotide sequence ID" value="NZ_JANCLU010000019.1"/>
</dbReference>
<comment type="catalytic activity">
    <reaction evidence="11">
        <text>a fatty acyl-[ACP] + malonyl-[ACP] + H(+) = a 3-oxoacyl-[ACP] + holo-[ACP] + CO2</text>
        <dbReference type="Rhea" id="RHEA:22836"/>
        <dbReference type="Rhea" id="RHEA-COMP:9623"/>
        <dbReference type="Rhea" id="RHEA-COMP:9685"/>
        <dbReference type="Rhea" id="RHEA-COMP:9916"/>
        <dbReference type="Rhea" id="RHEA-COMP:14125"/>
        <dbReference type="ChEBI" id="CHEBI:15378"/>
        <dbReference type="ChEBI" id="CHEBI:16526"/>
        <dbReference type="ChEBI" id="CHEBI:64479"/>
        <dbReference type="ChEBI" id="CHEBI:78449"/>
        <dbReference type="ChEBI" id="CHEBI:78776"/>
        <dbReference type="ChEBI" id="CHEBI:138651"/>
    </reaction>
</comment>
<evidence type="ECO:0000256" key="11">
    <source>
        <dbReference type="PIRNR" id="PIRNR000447"/>
    </source>
</evidence>
<accession>A0ABT1LFI6</accession>
<dbReference type="InterPro" id="IPR020841">
    <property type="entry name" value="PKS_Beta-ketoAc_synthase_dom"/>
</dbReference>
<dbReference type="Pfam" id="PF02801">
    <property type="entry name" value="Ketoacyl-synt_C"/>
    <property type="match status" value="1"/>
</dbReference>
<feature type="domain" description="Ketosynthase family 3 (KS3)" evidence="13">
    <location>
        <begin position="1"/>
        <end position="418"/>
    </location>
</feature>
<dbReference type="NCBIfam" id="NF004970">
    <property type="entry name" value="PRK06333.1"/>
    <property type="match status" value="1"/>
</dbReference>
<dbReference type="PROSITE" id="PS52004">
    <property type="entry name" value="KS3_2"/>
    <property type="match status" value="1"/>
</dbReference>
<keyword evidence="5 11" id="KW-0444">Lipid biosynthesis</keyword>
<name>A0ABT1LFI6_9HYPH</name>
<evidence type="ECO:0000256" key="7">
    <source>
        <dbReference type="ARBA" id="ARBA00022832"/>
    </source>
</evidence>
<dbReference type="GO" id="GO:0004315">
    <property type="term" value="F:3-oxoacyl-[acyl-carrier-protein] synthase activity"/>
    <property type="evidence" value="ECO:0007669"/>
    <property type="project" value="UniProtKB-EC"/>
</dbReference>
<dbReference type="SUPFAM" id="SSF53901">
    <property type="entry name" value="Thiolase-like"/>
    <property type="match status" value="2"/>
</dbReference>
<dbReference type="PANTHER" id="PTHR11712">
    <property type="entry name" value="POLYKETIDE SYNTHASE-RELATED"/>
    <property type="match status" value="1"/>
</dbReference>
<evidence type="ECO:0000256" key="12">
    <source>
        <dbReference type="RuleBase" id="RU003694"/>
    </source>
</evidence>
<dbReference type="CDD" id="cd00834">
    <property type="entry name" value="KAS_I_II"/>
    <property type="match status" value="1"/>
</dbReference>
<evidence type="ECO:0000313" key="14">
    <source>
        <dbReference type="EMBL" id="MCP8940259.1"/>
    </source>
</evidence>
<protein>
    <recommendedName>
        <fullName evidence="4 11">3-oxoacyl-[acyl-carrier-protein] synthase 2</fullName>
        <ecNumber evidence="3 11">2.3.1.179</ecNumber>
    </recommendedName>
</protein>
<dbReference type="PANTHER" id="PTHR11712:SF321">
    <property type="entry name" value="3-OXOACYL-[ACYL-CARRIER-PROTEIN] SYNTHASE 2"/>
    <property type="match status" value="1"/>
</dbReference>
<dbReference type="InterPro" id="IPR017568">
    <property type="entry name" value="3-oxoacyl-ACP_synth-2"/>
</dbReference>
<keyword evidence="10 11" id="KW-0012">Acyltransferase</keyword>
<comment type="caution">
    <text evidence="14">The sequence shown here is derived from an EMBL/GenBank/DDBJ whole genome shotgun (WGS) entry which is preliminary data.</text>
</comment>
<comment type="similarity">
    <text evidence="2 11 12">Belongs to the thiolase-like superfamily. Beta-ketoacyl-ACP synthases family.</text>
</comment>
<evidence type="ECO:0000256" key="8">
    <source>
        <dbReference type="ARBA" id="ARBA00023098"/>
    </source>
</evidence>
<evidence type="ECO:0000313" key="15">
    <source>
        <dbReference type="Proteomes" id="UP001205890"/>
    </source>
</evidence>
<dbReference type="SMART" id="SM00825">
    <property type="entry name" value="PKS_KS"/>
    <property type="match status" value="1"/>
</dbReference>
<dbReference type="EMBL" id="JANCLU010000019">
    <property type="protein sequence ID" value="MCP8940259.1"/>
    <property type="molecule type" value="Genomic_DNA"/>
</dbReference>
<keyword evidence="15" id="KW-1185">Reference proteome</keyword>
<dbReference type="InterPro" id="IPR014031">
    <property type="entry name" value="Ketoacyl_synth_C"/>
</dbReference>
<proteinExistence type="inferred from homology"/>
<reference evidence="14 15" key="1">
    <citation type="submission" date="2022-07" db="EMBL/GenBank/DDBJ databases">
        <authorList>
            <person name="Li W.-J."/>
            <person name="Deng Q.-Q."/>
        </authorList>
    </citation>
    <scope>NUCLEOTIDE SEQUENCE [LARGE SCALE GENOMIC DNA]</scope>
    <source>
        <strain evidence="14 15">SYSU M60028</strain>
    </source>
</reference>
<evidence type="ECO:0000256" key="3">
    <source>
        <dbReference type="ARBA" id="ARBA00012356"/>
    </source>
</evidence>
<dbReference type="Gene3D" id="3.40.47.10">
    <property type="match status" value="2"/>
</dbReference>
<dbReference type="NCBIfam" id="TIGR03150">
    <property type="entry name" value="fabF"/>
    <property type="match status" value="1"/>
</dbReference>
<evidence type="ECO:0000256" key="6">
    <source>
        <dbReference type="ARBA" id="ARBA00022679"/>
    </source>
</evidence>
<sequence>MRRVVVTGLGMVTPLGCGVDVSWKRLIEGRSGAVRIQNFDVSDLPARVACQIPRGDGSDGTFNPDQWMEPKEQRKVDEFIVYGIAAATQALQDAGWKPESYEDQISTGVLIGSGIGGIGGIYDASITLAEKGPRRISPFFIPGRLINLVSGYVSIQHGLKGPNHAVVTACSTGAHAIGDAARLVALGDADVMVAGGAESPINRLSLAGFAACRALSTGFNDEPTRASRPYDKDRDGFVMGEGAGVVVLEELEHAKARGARIYAEVIGYGLSGDAYHITSPSEDGDGAYRCMTAALKRAGIAPSDVDYINAHGTSTPLGDEIELKAVERLVGNAAGDLVMSSTKSSTGHLLGAAGAIEAIFSLLAIRDGVAPATLNLENPSVETPVDLVPLTPRRRQIDVALSNSFGFGGTNASLVFRRV</sequence>
<dbReference type="InterPro" id="IPR000794">
    <property type="entry name" value="Beta-ketoacyl_synthase"/>
</dbReference>
<evidence type="ECO:0000256" key="1">
    <source>
        <dbReference type="ARBA" id="ARBA00005194"/>
    </source>
</evidence>
<dbReference type="InterPro" id="IPR018201">
    <property type="entry name" value="Ketoacyl_synth_AS"/>
</dbReference>
<keyword evidence="8" id="KW-0443">Lipid metabolism</keyword>
<dbReference type="InterPro" id="IPR016039">
    <property type="entry name" value="Thiolase-like"/>
</dbReference>
<evidence type="ECO:0000256" key="10">
    <source>
        <dbReference type="ARBA" id="ARBA00023315"/>
    </source>
</evidence>
<dbReference type="Proteomes" id="UP001205890">
    <property type="component" value="Unassembled WGS sequence"/>
</dbReference>
<keyword evidence="9 11" id="KW-0275">Fatty acid biosynthesis</keyword>
<evidence type="ECO:0000256" key="4">
    <source>
        <dbReference type="ARBA" id="ARBA00014657"/>
    </source>
</evidence>
<gene>
    <name evidence="14" type="primary">fabF</name>
    <name evidence="14" type="ORF">NK718_17170</name>
</gene>
<dbReference type="EC" id="2.3.1.179" evidence="3 11"/>
<comment type="pathway">
    <text evidence="1 11">Lipid metabolism; fatty acid biosynthesis.</text>
</comment>
<dbReference type="PIRSF" id="PIRSF000447">
    <property type="entry name" value="KAS_II"/>
    <property type="match status" value="1"/>
</dbReference>
<dbReference type="NCBIfam" id="NF005589">
    <property type="entry name" value="PRK07314.1"/>
    <property type="match status" value="1"/>
</dbReference>